<evidence type="ECO:0000256" key="1">
    <source>
        <dbReference type="SAM" id="MobiDB-lite"/>
    </source>
</evidence>
<accession>A0ABT9ME50</accession>
<comment type="caution">
    <text evidence="2">The sequence shown here is derived from an EMBL/GenBank/DDBJ whole genome shotgun (WGS) entry which is preliminary data.</text>
</comment>
<reference evidence="2 3" key="1">
    <citation type="submission" date="2023-07" db="EMBL/GenBank/DDBJ databases">
        <title>Genomic Encyclopedia of Type Strains, Phase IV (KMG-IV): sequencing the most valuable type-strain genomes for metagenomic binning, comparative biology and taxonomic classification.</title>
        <authorList>
            <person name="Goeker M."/>
        </authorList>
    </citation>
    <scope>NUCLEOTIDE SEQUENCE [LARGE SCALE GENOMIC DNA]</scope>
    <source>
        <strain evidence="2 3">NIO-1023</strain>
    </source>
</reference>
<dbReference type="Proteomes" id="UP001232163">
    <property type="component" value="Unassembled WGS sequence"/>
</dbReference>
<evidence type="ECO:0000313" key="2">
    <source>
        <dbReference type="EMBL" id="MDP9764873.1"/>
    </source>
</evidence>
<keyword evidence="3" id="KW-1185">Reference proteome</keyword>
<proteinExistence type="predicted"/>
<evidence type="ECO:0000313" key="3">
    <source>
        <dbReference type="Proteomes" id="UP001232163"/>
    </source>
</evidence>
<dbReference type="RefSeq" id="WP_307466382.1">
    <property type="nucleotide sequence ID" value="NZ_JAURUR010000007.1"/>
</dbReference>
<name>A0ABT9ME50_9DEIO</name>
<organism evidence="2 3">
    <name type="scientific">Deinococcus enclensis</name>
    <dbReference type="NCBI Taxonomy" id="1049582"/>
    <lineage>
        <taxon>Bacteria</taxon>
        <taxon>Thermotogati</taxon>
        <taxon>Deinococcota</taxon>
        <taxon>Deinococci</taxon>
        <taxon>Deinococcales</taxon>
        <taxon>Deinococcaceae</taxon>
        <taxon>Deinococcus</taxon>
    </lineage>
</organism>
<feature type="region of interest" description="Disordered" evidence="1">
    <location>
        <begin position="37"/>
        <end position="56"/>
    </location>
</feature>
<gene>
    <name evidence="2" type="ORF">QO006_002320</name>
</gene>
<dbReference type="EMBL" id="JAURUR010000007">
    <property type="protein sequence ID" value="MDP9764873.1"/>
    <property type="molecule type" value="Genomic_DNA"/>
</dbReference>
<sequence length="69" mass="7768">MRPSLLNRTTACAVKASRLVNKRRRRALIGMLAAADADEREAHRRNPRSSPGLIRLASQPGQDWRGWFG</sequence>
<protein>
    <submittedName>
        <fullName evidence="2">Uncharacterized protein</fullName>
    </submittedName>
</protein>